<dbReference type="Gene3D" id="2.180.10.10">
    <property type="entry name" value="RHS repeat-associated core"/>
    <property type="match status" value="1"/>
</dbReference>
<evidence type="ECO:0000313" key="3">
    <source>
        <dbReference type="Proteomes" id="UP000315343"/>
    </source>
</evidence>
<dbReference type="Proteomes" id="UP000315343">
    <property type="component" value="Unassembled WGS sequence"/>
</dbReference>
<dbReference type="EMBL" id="VLKH01000008">
    <property type="protein sequence ID" value="TWH78763.1"/>
    <property type="molecule type" value="Genomic_DNA"/>
</dbReference>
<dbReference type="InterPro" id="IPR000305">
    <property type="entry name" value="GIY-YIG_endonuc"/>
</dbReference>
<evidence type="ECO:0000259" key="1">
    <source>
        <dbReference type="PROSITE" id="PS50164"/>
    </source>
</evidence>
<dbReference type="AlphaFoldDB" id="A0A562J6N0"/>
<keyword evidence="3" id="KW-1185">Reference proteome</keyword>
<reference evidence="2 3" key="1">
    <citation type="submission" date="2019-07" db="EMBL/GenBank/DDBJ databases">
        <title>Genomic Encyclopedia of Type Strains, Phase I: the one thousand microbial genomes (KMG-I) project.</title>
        <authorList>
            <person name="Kyrpides N."/>
        </authorList>
    </citation>
    <scope>NUCLEOTIDE SEQUENCE [LARGE SCALE GENOMIC DNA]</scope>
    <source>
        <strain evidence="2 3">DSM 13558</strain>
    </source>
</reference>
<protein>
    <submittedName>
        <fullName evidence="2">RHS repeat-associated protein</fullName>
    </submittedName>
</protein>
<dbReference type="InterPro" id="IPR022385">
    <property type="entry name" value="Rhs_assc_core"/>
</dbReference>
<dbReference type="NCBIfam" id="TIGR03696">
    <property type="entry name" value="Rhs_assc_core"/>
    <property type="match status" value="1"/>
</dbReference>
<proteinExistence type="predicted"/>
<feature type="non-terminal residue" evidence="2">
    <location>
        <position position="1"/>
    </location>
</feature>
<dbReference type="SUPFAM" id="SSF82771">
    <property type="entry name" value="GIY-YIG endonuclease"/>
    <property type="match status" value="1"/>
</dbReference>
<accession>A0A562J6N0</accession>
<dbReference type="InterPro" id="IPR035901">
    <property type="entry name" value="GIY-YIG_endonuc_sf"/>
</dbReference>
<name>A0A562J6N0_9FIRM</name>
<dbReference type="Pfam" id="PF01541">
    <property type="entry name" value="GIY-YIG"/>
    <property type="match status" value="1"/>
</dbReference>
<sequence>LDLVKRYATHDYDSVLSMYYAKARFYDAQNRRFASTDPILDASKYDIRNYLDTPVQFTQYIYVNDNAITWIDSTGEVAAAAVATAAEGLVVAAVAATAVYLTTPEGQDAIKQLSELLGASIQSFVSSAKGFLDQVDEAIEYFYQVQCVIVENVQKKVDEAVKSDNPNKEWNKNTVYVHYDTVTGKVYYVGRTKDFDRRYREHAKKVLGFYVSKHPIGKDVNRDMIPVVTGLTSTQSKIVEQILI</sequence>
<feature type="domain" description="GIY-YIG" evidence="1">
    <location>
        <begin position="171"/>
        <end position="244"/>
    </location>
</feature>
<gene>
    <name evidence="2" type="ORF">LY60_02792</name>
</gene>
<comment type="caution">
    <text evidence="2">The sequence shown here is derived from an EMBL/GenBank/DDBJ whole genome shotgun (WGS) entry which is preliminary data.</text>
</comment>
<dbReference type="PROSITE" id="PS50164">
    <property type="entry name" value="GIY_YIG"/>
    <property type="match status" value="1"/>
</dbReference>
<evidence type="ECO:0000313" key="2">
    <source>
        <dbReference type="EMBL" id="TWH78763.1"/>
    </source>
</evidence>
<dbReference type="RefSeq" id="WP_212633491.1">
    <property type="nucleotide sequence ID" value="NZ_VLKH01000008.1"/>
</dbReference>
<organism evidence="2 3">
    <name type="scientific">Sedimentibacter saalensis</name>
    <dbReference type="NCBI Taxonomy" id="130788"/>
    <lineage>
        <taxon>Bacteria</taxon>
        <taxon>Bacillati</taxon>
        <taxon>Bacillota</taxon>
        <taxon>Tissierellia</taxon>
        <taxon>Sedimentibacter</taxon>
    </lineage>
</organism>